<keyword evidence="5" id="KW-1185">Reference proteome</keyword>
<dbReference type="InterPro" id="IPR051922">
    <property type="entry name" value="Bact_Sporulation_Assoc"/>
</dbReference>
<dbReference type="RefSeq" id="WP_114124708.1">
    <property type="nucleotide sequence ID" value="NZ_QOUI01000001.1"/>
</dbReference>
<evidence type="ECO:0000313" key="4">
    <source>
        <dbReference type="EMBL" id="RCK71006.1"/>
    </source>
</evidence>
<dbReference type="InterPro" id="IPR013693">
    <property type="entry name" value="SpoIID/LytB_N"/>
</dbReference>
<proteinExistence type="predicted"/>
<dbReference type="GO" id="GO:0030435">
    <property type="term" value="P:sporulation resulting in formation of a cellular spore"/>
    <property type="evidence" value="ECO:0007669"/>
    <property type="project" value="InterPro"/>
</dbReference>
<evidence type="ECO:0000313" key="5">
    <source>
        <dbReference type="Proteomes" id="UP000252770"/>
    </source>
</evidence>
<organism evidence="4 5">
    <name type="scientific">Desertihabitans brevis</name>
    <dbReference type="NCBI Taxonomy" id="2268447"/>
    <lineage>
        <taxon>Bacteria</taxon>
        <taxon>Bacillati</taxon>
        <taxon>Actinomycetota</taxon>
        <taxon>Actinomycetes</taxon>
        <taxon>Propionibacteriales</taxon>
        <taxon>Propionibacteriaceae</taxon>
        <taxon>Desertihabitans</taxon>
    </lineage>
</organism>
<name>A0A367YYN6_9ACTN</name>
<dbReference type="NCBIfam" id="TIGR02669">
    <property type="entry name" value="SpoIID_LytB"/>
    <property type="match status" value="1"/>
</dbReference>
<feature type="signal peptide" evidence="2">
    <location>
        <begin position="1"/>
        <end position="32"/>
    </location>
</feature>
<dbReference type="Pfam" id="PF08310">
    <property type="entry name" value="LGFP"/>
    <property type="match status" value="4"/>
</dbReference>
<dbReference type="GO" id="GO:0030288">
    <property type="term" value="C:outer membrane-bounded periplasmic space"/>
    <property type="evidence" value="ECO:0007669"/>
    <property type="project" value="TreeGrafter"/>
</dbReference>
<keyword evidence="2" id="KW-0732">Signal</keyword>
<dbReference type="AlphaFoldDB" id="A0A367YYN6"/>
<feature type="domain" description="Sporulation stage II protein D amidase enhancer LytB N-terminal" evidence="3">
    <location>
        <begin position="199"/>
        <end position="297"/>
    </location>
</feature>
<evidence type="ECO:0000259" key="3">
    <source>
        <dbReference type="Pfam" id="PF08486"/>
    </source>
</evidence>
<reference evidence="4 5" key="1">
    <citation type="submission" date="2018-07" db="EMBL/GenBank/DDBJ databases">
        <title>Desertimonas flava gen. nov. sp. nov.</title>
        <authorList>
            <person name="Liu S."/>
        </authorList>
    </citation>
    <scope>NUCLEOTIDE SEQUENCE [LARGE SCALE GENOMIC DNA]</scope>
    <source>
        <strain evidence="4 5">16Sb5-5</strain>
    </source>
</reference>
<sequence>MTARRPAAWVRALTTTAVGLALLLTGWSPARADDAVAVHDGSFQIEGSGYGHGWGMSQWGAYGAARQGLHWRDILGFYYPGTTITRLDASSIRVWLTADTDASLQVLAEKGIRLYEPKARKYATLPTGSSYAEWRVRRSGSSFVLERRAKGGAWKKHDPGLSASRPWQFDTSDDVVSVVLPGGRTTEYRGRVGLIAAGSGARTVNTVDLELYLRGVVPAEMPTSWHGEAVRAQAVAARSYAVRLREHSSTSGYDVCDTTACQVYKGVATTVSGRRTSHETSGGTAAVQGTARYVVSYRGEVALTQFSASNGGHTARGDHPYLTARKDPYDGVVQSQAWKVTLTARQLAAAWPQVGTVRELQVTARDGAGSWGGRVRTIKVVGSKSSVTVSGATFRGRFGLRSDLLRVVPTATAIDRRWQQTGGADGPLGRPTGPERDVADGRMREFSRHTLFSSPRTDAYWTVGRIRDRYRALGTAGSRLRFPISDEEAGPHGSRISRFENGAIIFTGPTGARVVRDGFWRSYRDDARLRDALGVPAGEEVAHTTLRTPVQRFSKGWAFWQGGRAVPLIGGFGGHWNRLSDSEQRHRGVPTGPETRSAAKGVPVQRFTTGTWFWVDHRVRETYGKIDERYRQLGAEKSRLGLPLGTEEAGPGGSRVSRFEGGTITWKSGKATVRYR</sequence>
<dbReference type="PANTHER" id="PTHR30032">
    <property type="entry name" value="N-ACETYLMURAMOYL-L-ALANINE AMIDASE-RELATED"/>
    <property type="match status" value="1"/>
</dbReference>
<evidence type="ECO:0000256" key="1">
    <source>
        <dbReference type="SAM" id="MobiDB-lite"/>
    </source>
</evidence>
<dbReference type="InterPro" id="IPR013207">
    <property type="entry name" value="LGFP"/>
</dbReference>
<feature type="region of interest" description="Disordered" evidence="1">
    <location>
        <begin position="419"/>
        <end position="438"/>
    </location>
</feature>
<dbReference type="PANTHER" id="PTHR30032:SF4">
    <property type="entry name" value="AMIDASE ENHANCER"/>
    <property type="match status" value="1"/>
</dbReference>
<dbReference type="Pfam" id="PF08486">
    <property type="entry name" value="SpoIID"/>
    <property type="match status" value="1"/>
</dbReference>
<evidence type="ECO:0000256" key="2">
    <source>
        <dbReference type="SAM" id="SignalP"/>
    </source>
</evidence>
<protein>
    <submittedName>
        <fullName evidence="4">SpoIID/LytB domain-containing protein</fullName>
    </submittedName>
</protein>
<dbReference type="InterPro" id="IPR013486">
    <property type="entry name" value="SpoIID/LytB"/>
</dbReference>
<dbReference type="EMBL" id="QOUI01000001">
    <property type="protein sequence ID" value="RCK71006.1"/>
    <property type="molecule type" value="Genomic_DNA"/>
</dbReference>
<feature type="chain" id="PRO_5016768539" evidence="2">
    <location>
        <begin position="33"/>
        <end position="676"/>
    </location>
</feature>
<gene>
    <name evidence="4" type="ORF">DT076_00520</name>
</gene>
<comment type="caution">
    <text evidence="4">The sequence shown here is derived from an EMBL/GenBank/DDBJ whole genome shotgun (WGS) entry which is preliminary data.</text>
</comment>
<accession>A0A367YYN6</accession>
<dbReference type="Proteomes" id="UP000252770">
    <property type="component" value="Unassembled WGS sequence"/>
</dbReference>